<evidence type="ECO:0000313" key="3">
    <source>
        <dbReference type="Proteomes" id="UP000229740"/>
    </source>
</evidence>
<dbReference type="EMBL" id="PDPS01000109">
    <property type="protein sequence ID" value="PID55443.1"/>
    <property type="molecule type" value="Genomic_DNA"/>
</dbReference>
<dbReference type="InterPro" id="IPR036615">
    <property type="entry name" value="Mur_ligase_C_dom_sf"/>
</dbReference>
<comment type="caution">
    <text evidence="2">The sequence shown here is derived from an EMBL/GenBank/DDBJ whole genome shotgun (WGS) entry which is preliminary data.</text>
</comment>
<protein>
    <recommendedName>
        <fullName evidence="1">Mur ligase C-terminal domain-containing protein</fullName>
    </recommendedName>
</protein>
<evidence type="ECO:0000313" key="2">
    <source>
        <dbReference type="EMBL" id="PID55443.1"/>
    </source>
</evidence>
<organism evidence="2 3">
    <name type="scientific">candidate division KSB3 bacterium</name>
    <dbReference type="NCBI Taxonomy" id="2044937"/>
    <lineage>
        <taxon>Bacteria</taxon>
        <taxon>candidate division KSB3</taxon>
    </lineage>
</organism>
<dbReference type="PANTHER" id="PTHR23135:SF4">
    <property type="entry name" value="UDP-N-ACETYLMURAMOYL-L-ALANYL-D-GLUTAMATE--2,6-DIAMINOPIMELATE LIGASE MURE HOMOLOG, CHLOROPLASTIC"/>
    <property type="match status" value="1"/>
</dbReference>
<dbReference type="InterPro" id="IPR004101">
    <property type="entry name" value="Mur_ligase_C"/>
</dbReference>
<sequence length="255" mass="27852">EHAQDFLDFDVPRKMVFTKKNENTYEHAEHVHYACDGMNAVGTQMHIDDTAIQLHILGSFNATNAAAAASACRAVGIDLRTIKKGLESVRALPGRLERIDEGQAFTIIVDYAFEPVALRTLYDTVRVIEPQRIIHVLGATGGGRDAARRRENGVIAGENADIVIVTDEDPYDDDPVAIMRAVADGAASCGKKERDTLFLIEDRAQAIAKAVQLARAQDLVLITGKGCEQAIAVKNGAHIPWDDRRVAREAVKDIL</sequence>
<reference evidence="2 3" key="1">
    <citation type="submission" date="2017-10" db="EMBL/GenBank/DDBJ databases">
        <title>Novel microbial diversity and functional potential in the marine mammal oral microbiome.</title>
        <authorList>
            <person name="Dudek N.K."/>
            <person name="Sun C.L."/>
            <person name="Burstein D."/>
            <person name="Kantor R.S."/>
            <person name="Aliaga Goltsman D.S."/>
            <person name="Bik E.M."/>
            <person name="Thomas B.C."/>
            <person name="Banfield J.F."/>
            <person name="Relman D.A."/>
        </authorList>
    </citation>
    <scope>NUCLEOTIDE SEQUENCE [LARGE SCALE GENOMIC DNA]</scope>
    <source>
        <strain evidence="2">DOLZORAL124_49_17</strain>
    </source>
</reference>
<feature type="non-terminal residue" evidence="2">
    <location>
        <position position="1"/>
    </location>
</feature>
<dbReference type="Pfam" id="PF02875">
    <property type="entry name" value="Mur_ligase_C"/>
    <property type="match status" value="1"/>
</dbReference>
<dbReference type="Proteomes" id="UP000229740">
    <property type="component" value="Unassembled WGS sequence"/>
</dbReference>
<dbReference type="Gene3D" id="3.90.190.20">
    <property type="entry name" value="Mur ligase, C-terminal domain"/>
    <property type="match status" value="1"/>
</dbReference>
<accession>A0A2G6E018</accession>
<dbReference type="SUPFAM" id="SSF53623">
    <property type="entry name" value="MurD-like peptide ligases, catalytic domain"/>
    <property type="match status" value="1"/>
</dbReference>
<evidence type="ECO:0000259" key="1">
    <source>
        <dbReference type="Pfam" id="PF02875"/>
    </source>
</evidence>
<dbReference type="GO" id="GO:0005524">
    <property type="term" value="F:ATP binding"/>
    <property type="evidence" value="ECO:0007669"/>
    <property type="project" value="InterPro"/>
</dbReference>
<dbReference type="Gene3D" id="3.40.1190.10">
    <property type="entry name" value="Mur-like, catalytic domain"/>
    <property type="match status" value="1"/>
</dbReference>
<dbReference type="SUPFAM" id="SSF53244">
    <property type="entry name" value="MurD-like peptide ligases, peptide-binding domain"/>
    <property type="match status" value="1"/>
</dbReference>
<dbReference type="GO" id="GO:0016881">
    <property type="term" value="F:acid-amino acid ligase activity"/>
    <property type="evidence" value="ECO:0007669"/>
    <property type="project" value="InterPro"/>
</dbReference>
<proteinExistence type="predicted"/>
<dbReference type="PANTHER" id="PTHR23135">
    <property type="entry name" value="MUR LIGASE FAMILY MEMBER"/>
    <property type="match status" value="1"/>
</dbReference>
<gene>
    <name evidence="2" type="ORF">CSB45_16000</name>
</gene>
<dbReference type="InterPro" id="IPR036565">
    <property type="entry name" value="Mur-like_cat_sf"/>
</dbReference>
<dbReference type="AlphaFoldDB" id="A0A2G6E018"/>
<feature type="domain" description="Mur ligase C-terminal" evidence="1">
    <location>
        <begin position="94"/>
        <end position="226"/>
    </location>
</feature>
<name>A0A2G6E018_9BACT</name>